<sequence>MIDSHWFNIFINDPCNVADCSLRKFSDDTKLGGVADAAFGCAAIQRDFSRLEKRAERNFLKLKKVKCRVLHLGMNTSMHQSMLGLESSLAEKDLRVLVDTKLNVSQQCALATKVASCIRRSVASKVEKSDSLALVRPHLVST</sequence>
<dbReference type="OrthoDB" id="9221997at2759"/>
<keyword evidence="1" id="KW-0548">Nucleotidyltransferase</keyword>
<keyword evidence="1" id="KW-0808">Transferase</keyword>
<name>A0A2I0UGJ2_LIMLA</name>
<proteinExistence type="predicted"/>
<reference evidence="2" key="2">
    <citation type="submission" date="2017-12" db="EMBL/GenBank/DDBJ databases">
        <title>Genome sequence of the Bar-tailed Godwit (Limosa lapponica baueri).</title>
        <authorList>
            <person name="Lima N.C.B."/>
            <person name="Parody-Merino A.M."/>
            <person name="Battley P.F."/>
            <person name="Fidler A.E."/>
            <person name="Prosdocimi F."/>
        </authorList>
    </citation>
    <scope>NUCLEOTIDE SEQUENCE [LARGE SCALE GENOMIC DNA]</scope>
</reference>
<keyword evidence="1" id="KW-0695">RNA-directed DNA polymerase</keyword>
<keyword evidence="2" id="KW-1185">Reference proteome</keyword>
<dbReference type="AlphaFoldDB" id="A0A2I0UGJ2"/>
<evidence type="ECO:0000313" key="2">
    <source>
        <dbReference type="Proteomes" id="UP000233556"/>
    </source>
</evidence>
<evidence type="ECO:0000313" key="1">
    <source>
        <dbReference type="EMBL" id="PKU45162.1"/>
    </source>
</evidence>
<dbReference type="Proteomes" id="UP000233556">
    <property type="component" value="Unassembled WGS sequence"/>
</dbReference>
<dbReference type="GO" id="GO:0003964">
    <property type="term" value="F:RNA-directed DNA polymerase activity"/>
    <property type="evidence" value="ECO:0007669"/>
    <property type="project" value="UniProtKB-KW"/>
</dbReference>
<gene>
    <name evidence="1" type="ORF">llap_4532</name>
</gene>
<dbReference type="PANTHER" id="PTHR33332">
    <property type="entry name" value="REVERSE TRANSCRIPTASE DOMAIN-CONTAINING PROTEIN"/>
    <property type="match status" value="1"/>
</dbReference>
<dbReference type="EMBL" id="KZ505776">
    <property type="protein sequence ID" value="PKU45162.1"/>
    <property type="molecule type" value="Genomic_DNA"/>
</dbReference>
<accession>A0A2I0UGJ2</accession>
<protein>
    <submittedName>
        <fullName evidence="1">Rna-directed dna polymerase from mobile element jockey-like</fullName>
    </submittedName>
</protein>
<reference evidence="2" key="1">
    <citation type="submission" date="2017-11" db="EMBL/GenBank/DDBJ databases">
        <authorList>
            <person name="Lima N.C."/>
            <person name="Parody-Merino A.M."/>
            <person name="Battley P.F."/>
            <person name="Fidler A.E."/>
            <person name="Prosdocimi F."/>
        </authorList>
    </citation>
    <scope>NUCLEOTIDE SEQUENCE [LARGE SCALE GENOMIC DNA]</scope>
</reference>
<organism evidence="1 2">
    <name type="scientific">Limosa lapponica baueri</name>
    <dbReference type="NCBI Taxonomy" id="1758121"/>
    <lineage>
        <taxon>Eukaryota</taxon>
        <taxon>Metazoa</taxon>
        <taxon>Chordata</taxon>
        <taxon>Craniata</taxon>
        <taxon>Vertebrata</taxon>
        <taxon>Euteleostomi</taxon>
        <taxon>Archelosauria</taxon>
        <taxon>Archosauria</taxon>
        <taxon>Dinosauria</taxon>
        <taxon>Saurischia</taxon>
        <taxon>Theropoda</taxon>
        <taxon>Coelurosauria</taxon>
        <taxon>Aves</taxon>
        <taxon>Neognathae</taxon>
        <taxon>Neoaves</taxon>
        <taxon>Charadriiformes</taxon>
        <taxon>Scolopacidae</taxon>
        <taxon>Limosa</taxon>
    </lineage>
</organism>